<feature type="compositionally biased region" description="Low complexity" evidence="5">
    <location>
        <begin position="323"/>
        <end position="335"/>
    </location>
</feature>
<evidence type="ECO:0000256" key="2">
    <source>
        <dbReference type="ARBA" id="ARBA00022679"/>
    </source>
</evidence>
<dbReference type="EMBL" id="JASBNA010000064">
    <property type="protein sequence ID" value="KAK7678974.1"/>
    <property type="molecule type" value="Genomic_DNA"/>
</dbReference>
<keyword evidence="3" id="KW-0548">Nucleotidyltransferase</keyword>
<dbReference type="Proteomes" id="UP001385951">
    <property type="component" value="Unassembled WGS sequence"/>
</dbReference>
<evidence type="ECO:0000256" key="1">
    <source>
        <dbReference type="ARBA" id="ARBA00022676"/>
    </source>
</evidence>
<dbReference type="InterPro" id="IPR051838">
    <property type="entry name" value="ARTD_PARP"/>
</dbReference>
<accession>A0AAW0FHH2</accession>
<comment type="caution">
    <text evidence="6">The sequence shown here is derived from an EMBL/GenBank/DDBJ whole genome shotgun (WGS) entry which is preliminary data.</text>
</comment>
<protein>
    <submittedName>
        <fullName evidence="6">Uncharacterized protein</fullName>
    </submittedName>
</protein>
<evidence type="ECO:0000256" key="3">
    <source>
        <dbReference type="ARBA" id="ARBA00022695"/>
    </source>
</evidence>
<dbReference type="PANTHER" id="PTHR21328">
    <property type="entry name" value="POLY ADP-RIBOSE POLYMERASE FAMILY, MEMBER PARP"/>
    <property type="match status" value="1"/>
</dbReference>
<evidence type="ECO:0000256" key="4">
    <source>
        <dbReference type="ARBA" id="ARBA00023027"/>
    </source>
</evidence>
<sequence>MASTSTSTLRGRKRFFADIAATSQITDHDTGGPCVKGDDRESFICTIHDDAGQTITSLTFITVPEEYPHNHTFLCIIDDECQPPEYMREIANSVADYVSMTVDALLKRVLRSISSYTGNSDRKGFHNVDNSDDALYAGLEEEEDEDQSGSPFAPDLDLDLALPPTSSNFPTDWQILGRDFTQVIAAGYQPGYTRLESKGIILSISIPVITLASQIEPRALMAWDSRLLSESQHLTLIIAGFHDVYPVLHNDGLLVPRLKDLGIKDLQFRVGLTPTYKADKDTLMEILRRPEPVKEDDPQLVEDLRLAESLQREEYSQLDFLDTQTTRRGQTNNNRSFPHASNVKVLDRPVPLEPFNGSESLPNLWDAMDSDSDAPQPQPEVEPEDTPKPKFHFSLSETLESLFQERFLQLIQLRLRYNIGWAAAELLIDHSERAQQRPEIVYFDINYDLEEADKEETKLASSYRLPKDPLLERSGDQLNLPLIAISYLIRRLTLCSRYCLICHNRLSVDFTALKPYVCNDALCVYRFYTFKRGPSLEHEICTKPTTVDLLISLAYCAAASGVLDDPLPTGIGLMVLSPYPDELSRDFDKMDKKEMCKSIAHLLNMLPPVQDMKKYLEDNTSPSKIARVENMDDSIPSSAWLLLRWCVSSCTSHIEELSNYKERIPNFGDQWRQFRFVVGSPDAEAKFAKCRQEAGGED</sequence>
<dbReference type="GO" id="GO:0016757">
    <property type="term" value="F:glycosyltransferase activity"/>
    <property type="evidence" value="ECO:0007669"/>
    <property type="project" value="UniProtKB-KW"/>
</dbReference>
<keyword evidence="7" id="KW-1185">Reference proteome</keyword>
<organism evidence="6 7">
    <name type="scientific">Cerrena zonata</name>
    <dbReference type="NCBI Taxonomy" id="2478898"/>
    <lineage>
        <taxon>Eukaryota</taxon>
        <taxon>Fungi</taxon>
        <taxon>Dikarya</taxon>
        <taxon>Basidiomycota</taxon>
        <taxon>Agaricomycotina</taxon>
        <taxon>Agaricomycetes</taxon>
        <taxon>Polyporales</taxon>
        <taxon>Cerrenaceae</taxon>
        <taxon>Cerrena</taxon>
    </lineage>
</organism>
<keyword evidence="1" id="KW-0328">Glycosyltransferase</keyword>
<proteinExistence type="predicted"/>
<evidence type="ECO:0000313" key="6">
    <source>
        <dbReference type="EMBL" id="KAK7678974.1"/>
    </source>
</evidence>
<reference evidence="6 7" key="1">
    <citation type="submission" date="2022-09" db="EMBL/GenBank/DDBJ databases">
        <authorList>
            <person name="Palmer J.M."/>
        </authorList>
    </citation>
    <scope>NUCLEOTIDE SEQUENCE [LARGE SCALE GENOMIC DNA]</scope>
    <source>
        <strain evidence="6 7">DSM 7382</strain>
    </source>
</reference>
<feature type="region of interest" description="Disordered" evidence="5">
    <location>
        <begin position="320"/>
        <end position="390"/>
    </location>
</feature>
<evidence type="ECO:0000313" key="7">
    <source>
        <dbReference type="Proteomes" id="UP001385951"/>
    </source>
</evidence>
<dbReference type="AlphaFoldDB" id="A0AAW0FHH2"/>
<gene>
    <name evidence="6" type="ORF">QCA50_017917</name>
</gene>
<dbReference type="GO" id="GO:0016779">
    <property type="term" value="F:nucleotidyltransferase activity"/>
    <property type="evidence" value="ECO:0007669"/>
    <property type="project" value="UniProtKB-KW"/>
</dbReference>
<name>A0AAW0FHH2_9APHY</name>
<evidence type="ECO:0000256" key="5">
    <source>
        <dbReference type="SAM" id="MobiDB-lite"/>
    </source>
</evidence>
<keyword evidence="2" id="KW-0808">Transferase</keyword>
<keyword evidence="4" id="KW-0520">NAD</keyword>